<dbReference type="OrthoDB" id="6431324at2759"/>
<evidence type="ECO:0000256" key="4">
    <source>
        <dbReference type="ARBA" id="ARBA00022989"/>
    </source>
</evidence>
<dbReference type="Proteomes" id="UP000499080">
    <property type="component" value="Unassembled WGS sequence"/>
</dbReference>
<evidence type="ECO:0000256" key="1">
    <source>
        <dbReference type="ARBA" id="ARBA00004651"/>
    </source>
</evidence>
<keyword evidence="3 6" id="KW-0812">Transmembrane</keyword>
<evidence type="ECO:0000313" key="7">
    <source>
        <dbReference type="EMBL" id="GBN50874.1"/>
    </source>
</evidence>
<proteinExistence type="predicted"/>
<comment type="caution">
    <text evidence="7">The sequence shown here is derived from an EMBL/GenBank/DDBJ whole genome shotgun (WGS) entry which is preliminary data.</text>
</comment>
<feature type="transmembrane region" description="Helical" evidence="6">
    <location>
        <begin position="38"/>
        <end position="58"/>
    </location>
</feature>
<dbReference type="GO" id="GO:0005886">
    <property type="term" value="C:plasma membrane"/>
    <property type="evidence" value="ECO:0007669"/>
    <property type="project" value="UniProtKB-SubCell"/>
</dbReference>
<gene>
    <name evidence="7" type="ORF">AVEN_35718_1</name>
</gene>
<protein>
    <recommendedName>
        <fullName evidence="9">Gustatory receptor</fullName>
    </recommendedName>
</protein>
<comment type="subcellular location">
    <subcellularLocation>
        <location evidence="1">Cell membrane</location>
        <topology evidence="1">Multi-pass membrane protein</topology>
    </subcellularLocation>
</comment>
<evidence type="ECO:0008006" key="9">
    <source>
        <dbReference type="Google" id="ProtNLM"/>
    </source>
</evidence>
<evidence type="ECO:0000256" key="6">
    <source>
        <dbReference type="SAM" id="Phobius"/>
    </source>
</evidence>
<evidence type="ECO:0000256" key="3">
    <source>
        <dbReference type="ARBA" id="ARBA00022692"/>
    </source>
</evidence>
<keyword evidence="5 6" id="KW-0472">Membrane</keyword>
<keyword evidence="4 6" id="KW-1133">Transmembrane helix</keyword>
<dbReference type="InterPro" id="IPR013604">
    <property type="entry name" value="7TM_chemorcpt"/>
</dbReference>
<sequence>MFRQAYELLSTKISANNLADAVDMILKSAKLHQNIEDILSFSVFLSYVLVFVNFLNLVSVNAVDFECPFVRFRIIASVIVFLWTLFNFFKMTLIGTKIIDVCDEWKLLQKDIVRNCTKTETSNADELTCLMLVLEVTKVDIFFTGWGMFQLDRRLLLTMVEAIVTYSVLIATL</sequence>
<reference evidence="7 8" key="1">
    <citation type="journal article" date="2019" name="Sci. Rep.">
        <title>Orb-weaving spider Araneus ventricosus genome elucidates the spidroin gene catalogue.</title>
        <authorList>
            <person name="Kono N."/>
            <person name="Nakamura H."/>
            <person name="Ohtoshi R."/>
            <person name="Moran D.A.P."/>
            <person name="Shinohara A."/>
            <person name="Yoshida Y."/>
            <person name="Fujiwara M."/>
            <person name="Mori M."/>
            <person name="Tomita M."/>
            <person name="Arakawa K."/>
        </authorList>
    </citation>
    <scope>NUCLEOTIDE SEQUENCE [LARGE SCALE GENOMIC DNA]</scope>
</reference>
<feature type="transmembrane region" description="Helical" evidence="6">
    <location>
        <begin position="70"/>
        <end position="89"/>
    </location>
</feature>
<evidence type="ECO:0000256" key="5">
    <source>
        <dbReference type="ARBA" id="ARBA00023136"/>
    </source>
</evidence>
<name>A0A4Y2PHQ7_ARAVE</name>
<accession>A0A4Y2PHQ7</accession>
<evidence type="ECO:0000313" key="8">
    <source>
        <dbReference type="Proteomes" id="UP000499080"/>
    </source>
</evidence>
<keyword evidence="2" id="KW-1003">Cell membrane</keyword>
<evidence type="ECO:0000256" key="2">
    <source>
        <dbReference type="ARBA" id="ARBA00022475"/>
    </source>
</evidence>
<dbReference type="GO" id="GO:0050909">
    <property type="term" value="P:sensory perception of taste"/>
    <property type="evidence" value="ECO:0007669"/>
    <property type="project" value="InterPro"/>
</dbReference>
<dbReference type="EMBL" id="BGPR01011349">
    <property type="protein sequence ID" value="GBN50874.1"/>
    <property type="molecule type" value="Genomic_DNA"/>
</dbReference>
<keyword evidence="8" id="KW-1185">Reference proteome</keyword>
<organism evidence="7 8">
    <name type="scientific">Araneus ventricosus</name>
    <name type="common">Orbweaver spider</name>
    <name type="synonym">Epeira ventricosa</name>
    <dbReference type="NCBI Taxonomy" id="182803"/>
    <lineage>
        <taxon>Eukaryota</taxon>
        <taxon>Metazoa</taxon>
        <taxon>Ecdysozoa</taxon>
        <taxon>Arthropoda</taxon>
        <taxon>Chelicerata</taxon>
        <taxon>Arachnida</taxon>
        <taxon>Araneae</taxon>
        <taxon>Araneomorphae</taxon>
        <taxon>Entelegynae</taxon>
        <taxon>Araneoidea</taxon>
        <taxon>Araneidae</taxon>
        <taxon>Araneus</taxon>
    </lineage>
</organism>
<dbReference type="AlphaFoldDB" id="A0A4Y2PHQ7"/>
<dbReference type="Pfam" id="PF08395">
    <property type="entry name" value="7tm_7"/>
    <property type="match status" value="1"/>
</dbReference>